<reference evidence="9 10" key="1">
    <citation type="submission" date="2016-10" db="EMBL/GenBank/DDBJ databases">
        <authorList>
            <person name="de Groot N.N."/>
        </authorList>
    </citation>
    <scope>NUCLEOTIDE SEQUENCE [LARGE SCALE GENOMIC DNA]</scope>
    <source>
        <strain evidence="9 10">47C3B</strain>
    </source>
</reference>
<keyword evidence="5" id="KW-0190">Covalent protein-DNA linkage</keyword>
<dbReference type="STRING" id="1391627.SAMN05216464_115114"/>
<evidence type="ECO:0000256" key="2">
    <source>
        <dbReference type="ARBA" id="ARBA00022670"/>
    </source>
</evidence>
<keyword evidence="10" id="KW-1185">Reference proteome</keyword>
<dbReference type="Gene3D" id="3.90.1680.10">
    <property type="entry name" value="SOS response associated peptidase-like"/>
    <property type="match status" value="1"/>
</dbReference>
<evidence type="ECO:0000256" key="5">
    <source>
        <dbReference type="ARBA" id="ARBA00023124"/>
    </source>
</evidence>
<dbReference type="AlphaFoldDB" id="A0A1G7JTU6"/>
<proteinExistence type="inferred from homology"/>
<keyword evidence="7" id="KW-0456">Lyase</keyword>
<dbReference type="PANTHER" id="PTHR13604">
    <property type="entry name" value="DC12-RELATED"/>
    <property type="match status" value="1"/>
</dbReference>
<accession>A0A1G7JTU6</accession>
<dbReference type="GO" id="GO:0003697">
    <property type="term" value="F:single-stranded DNA binding"/>
    <property type="evidence" value="ECO:0007669"/>
    <property type="project" value="InterPro"/>
</dbReference>
<comment type="similarity">
    <text evidence="1 8">Belongs to the SOS response-associated peptidase family.</text>
</comment>
<evidence type="ECO:0000313" key="9">
    <source>
        <dbReference type="EMBL" id="SDF28360.1"/>
    </source>
</evidence>
<name>A0A1G7JTU6_9SPHI</name>
<evidence type="ECO:0000256" key="6">
    <source>
        <dbReference type="ARBA" id="ARBA00023125"/>
    </source>
</evidence>
<evidence type="ECO:0000256" key="4">
    <source>
        <dbReference type="ARBA" id="ARBA00022801"/>
    </source>
</evidence>
<evidence type="ECO:0000313" key="10">
    <source>
        <dbReference type="Proteomes" id="UP000199072"/>
    </source>
</evidence>
<sequence>MCYYNGQKVTRAEFIKLKSLEKAVSKYNFLDKGVISGFTDLEVAVIVATPDKTNFDIVQMEWGYIPNYLRNREEVKRMRQGYKDEKTGKWVDGQPQLNAKAENLFVSERSGGRSMFYDAAKHRRCLILSTGYFEWRHIYRKDKRTGKRLKTRDKYPYYVSLPEHEYFFTAAIWNPWTDRDSGEMVNTAAMVTAIGNRLAMWVHNSKRRMPTILNDELAWRWISEDLSKEEILEIAATQYPYEQMDACAVASDFLAKLDPSEPFTHAKLPAIDLSIEPTDEHQEEVAELPQQQSLF</sequence>
<keyword evidence="2 8" id="KW-0645">Protease</keyword>
<dbReference type="OrthoDB" id="9782620at2"/>
<gene>
    <name evidence="9" type="ORF">SAMN05216464_115114</name>
</gene>
<dbReference type="GO" id="GO:0016829">
    <property type="term" value="F:lyase activity"/>
    <property type="evidence" value="ECO:0007669"/>
    <property type="project" value="UniProtKB-KW"/>
</dbReference>
<dbReference type="SUPFAM" id="SSF143081">
    <property type="entry name" value="BB1717-like"/>
    <property type="match status" value="1"/>
</dbReference>
<keyword evidence="4 8" id="KW-0378">Hydrolase</keyword>
<keyword evidence="3" id="KW-0227">DNA damage</keyword>
<dbReference type="Proteomes" id="UP000199072">
    <property type="component" value="Unassembled WGS sequence"/>
</dbReference>
<evidence type="ECO:0000256" key="7">
    <source>
        <dbReference type="ARBA" id="ARBA00023239"/>
    </source>
</evidence>
<dbReference type="InterPro" id="IPR036590">
    <property type="entry name" value="SRAP-like"/>
</dbReference>
<evidence type="ECO:0000256" key="3">
    <source>
        <dbReference type="ARBA" id="ARBA00022763"/>
    </source>
</evidence>
<dbReference type="GO" id="GO:0006508">
    <property type="term" value="P:proteolysis"/>
    <property type="evidence" value="ECO:0007669"/>
    <property type="project" value="UniProtKB-KW"/>
</dbReference>
<dbReference type="GO" id="GO:0106300">
    <property type="term" value="P:protein-DNA covalent cross-linking repair"/>
    <property type="evidence" value="ECO:0007669"/>
    <property type="project" value="InterPro"/>
</dbReference>
<dbReference type="RefSeq" id="WP_091154308.1">
    <property type="nucleotide sequence ID" value="NZ_FNAI01000015.1"/>
</dbReference>
<evidence type="ECO:0000256" key="1">
    <source>
        <dbReference type="ARBA" id="ARBA00008136"/>
    </source>
</evidence>
<evidence type="ECO:0000256" key="8">
    <source>
        <dbReference type="RuleBase" id="RU364100"/>
    </source>
</evidence>
<dbReference type="GO" id="GO:0008233">
    <property type="term" value="F:peptidase activity"/>
    <property type="evidence" value="ECO:0007669"/>
    <property type="project" value="UniProtKB-KW"/>
</dbReference>
<keyword evidence="6" id="KW-0238">DNA-binding</keyword>
<dbReference type="PANTHER" id="PTHR13604:SF0">
    <property type="entry name" value="ABASIC SITE PROCESSING PROTEIN HMCES"/>
    <property type="match status" value="1"/>
</dbReference>
<organism evidence="9 10">
    <name type="scientific">Mucilaginibacter pineti</name>
    <dbReference type="NCBI Taxonomy" id="1391627"/>
    <lineage>
        <taxon>Bacteria</taxon>
        <taxon>Pseudomonadati</taxon>
        <taxon>Bacteroidota</taxon>
        <taxon>Sphingobacteriia</taxon>
        <taxon>Sphingobacteriales</taxon>
        <taxon>Sphingobacteriaceae</taxon>
        <taxon>Mucilaginibacter</taxon>
    </lineage>
</organism>
<protein>
    <recommendedName>
        <fullName evidence="8">Abasic site processing protein</fullName>
        <ecNumber evidence="8">3.4.-.-</ecNumber>
    </recommendedName>
</protein>
<dbReference type="EC" id="3.4.-.-" evidence="8"/>
<dbReference type="Pfam" id="PF02586">
    <property type="entry name" value="SRAP"/>
    <property type="match status" value="1"/>
</dbReference>
<dbReference type="EMBL" id="FNAI01000015">
    <property type="protein sequence ID" value="SDF28360.1"/>
    <property type="molecule type" value="Genomic_DNA"/>
</dbReference>
<dbReference type="InterPro" id="IPR003738">
    <property type="entry name" value="SRAP"/>
</dbReference>